<evidence type="ECO:0000313" key="3">
    <source>
        <dbReference type="Proteomes" id="UP000299102"/>
    </source>
</evidence>
<dbReference type="AlphaFoldDB" id="A0A4C1WVZ6"/>
<name>A0A4C1WVZ6_EUMVA</name>
<gene>
    <name evidence="2" type="ORF">EVAR_46380_1</name>
</gene>
<dbReference type="Proteomes" id="UP000299102">
    <property type="component" value="Unassembled WGS sequence"/>
</dbReference>
<evidence type="ECO:0000313" key="2">
    <source>
        <dbReference type="EMBL" id="GBP55083.1"/>
    </source>
</evidence>
<feature type="compositionally biased region" description="Low complexity" evidence="1">
    <location>
        <begin position="50"/>
        <end position="82"/>
    </location>
</feature>
<reference evidence="2 3" key="1">
    <citation type="journal article" date="2019" name="Commun. Biol.">
        <title>The bagworm genome reveals a unique fibroin gene that provides high tensile strength.</title>
        <authorList>
            <person name="Kono N."/>
            <person name="Nakamura H."/>
            <person name="Ohtoshi R."/>
            <person name="Tomita M."/>
            <person name="Numata K."/>
            <person name="Arakawa K."/>
        </authorList>
    </citation>
    <scope>NUCLEOTIDE SEQUENCE [LARGE SCALE GENOMIC DNA]</scope>
</reference>
<feature type="region of interest" description="Disordered" evidence="1">
    <location>
        <begin position="48"/>
        <end position="123"/>
    </location>
</feature>
<protein>
    <submittedName>
        <fullName evidence="2">Uncharacterized protein</fullName>
    </submittedName>
</protein>
<evidence type="ECO:0000256" key="1">
    <source>
        <dbReference type="SAM" id="MobiDB-lite"/>
    </source>
</evidence>
<dbReference type="EMBL" id="BGZK01000660">
    <property type="protein sequence ID" value="GBP55083.1"/>
    <property type="molecule type" value="Genomic_DNA"/>
</dbReference>
<accession>A0A4C1WVZ6</accession>
<organism evidence="2 3">
    <name type="scientific">Eumeta variegata</name>
    <name type="common">Bagworm moth</name>
    <name type="synonym">Eumeta japonica</name>
    <dbReference type="NCBI Taxonomy" id="151549"/>
    <lineage>
        <taxon>Eukaryota</taxon>
        <taxon>Metazoa</taxon>
        <taxon>Ecdysozoa</taxon>
        <taxon>Arthropoda</taxon>
        <taxon>Hexapoda</taxon>
        <taxon>Insecta</taxon>
        <taxon>Pterygota</taxon>
        <taxon>Neoptera</taxon>
        <taxon>Endopterygota</taxon>
        <taxon>Lepidoptera</taxon>
        <taxon>Glossata</taxon>
        <taxon>Ditrysia</taxon>
        <taxon>Tineoidea</taxon>
        <taxon>Psychidae</taxon>
        <taxon>Oiketicinae</taxon>
        <taxon>Eumeta</taxon>
    </lineage>
</organism>
<comment type="caution">
    <text evidence="2">The sequence shown here is derived from an EMBL/GenBank/DDBJ whole genome shotgun (WGS) entry which is preliminary data.</text>
</comment>
<sequence length="144" mass="15147">MEDGSSCPPGVGGVTKNQVTHTLIKDIVTYALTDMGYECPEKDLELFVRSATPSSSPTSSSTTTPASSQTSSHISSRSQSPSKGGKKRCASLLSEEETNSDSTVVGSEEGAESDSDNSTKSQIKVTINDNSFTLVKIKKPPGRL</sequence>
<keyword evidence="3" id="KW-1185">Reference proteome</keyword>
<proteinExistence type="predicted"/>